<reference evidence="2" key="1">
    <citation type="submission" date="2023-10" db="EMBL/GenBank/DDBJ databases">
        <title>Genome assemblies of two species of porcelain crab, Petrolisthes cinctipes and Petrolisthes manimaculis (Anomura: Porcellanidae).</title>
        <authorList>
            <person name="Angst P."/>
        </authorList>
    </citation>
    <scope>NUCLEOTIDE SEQUENCE</scope>
    <source>
        <strain evidence="2">PB745_01</strain>
        <tissue evidence="2">Gill</tissue>
    </source>
</reference>
<feature type="region of interest" description="Disordered" evidence="1">
    <location>
        <begin position="84"/>
        <end position="105"/>
    </location>
</feature>
<proteinExistence type="predicted"/>
<name>A0AAE1K0J5_PETCI</name>
<accession>A0AAE1K0J5</accession>
<sequence length="105" mass="11938">MKRRKEVEERGWIKGPSECAREALGGERGEGVEEVEWRRIWSVLDGGGGEGMKENKEWVGWRRRRWRRRNEGKQGVGWVEEKEVEEKEIRKTGSGLGGGEGGGGE</sequence>
<evidence type="ECO:0000256" key="1">
    <source>
        <dbReference type="SAM" id="MobiDB-lite"/>
    </source>
</evidence>
<feature type="compositionally biased region" description="Gly residues" evidence="1">
    <location>
        <begin position="94"/>
        <end position="105"/>
    </location>
</feature>
<dbReference type="Proteomes" id="UP001286313">
    <property type="component" value="Unassembled WGS sequence"/>
</dbReference>
<evidence type="ECO:0000313" key="3">
    <source>
        <dbReference type="Proteomes" id="UP001286313"/>
    </source>
</evidence>
<gene>
    <name evidence="2" type="ORF">Pcinc_033847</name>
</gene>
<keyword evidence="3" id="KW-1185">Reference proteome</keyword>
<dbReference type="AlphaFoldDB" id="A0AAE1K0J5"/>
<dbReference type="EMBL" id="JAWQEG010004825">
    <property type="protein sequence ID" value="KAK3860078.1"/>
    <property type="molecule type" value="Genomic_DNA"/>
</dbReference>
<protein>
    <submittedName>
        <fullName evidence="2">Uncharacterized protein</fullName>
    </submittedName>
</protein>
<evidence type="ECO:0000313" key="2">
    <source>
        <dbReference type="EMBL" id="KAK3860078.1"/>
    </source>
</evidence>
<organism evidence="2 3">
    <name type="scientific">Petrolisthes cinctipes</name>
    <name type="common">Flat porcelain crab</name>
    <dbReference type="NCBI Taxonomy" id="88211"/>
    <lineage>
        <taxon>Eukaryota</taxon>
        <taxon>Metazoa</taxon>
        <taxon>Ecdysozoa</taxon>
        <taxon>Arthropoda</taxon>
        <taxon>Crustacea</taxon>
        <taxon>Multicrustacea</taxon>
        <taxon>Malacostraca</taxon>
        <taxon>Eumalacostraca</taxon>
        <taxon>Eucarida</taxon>
        <taxon>Decapoda</taxon>
        <taxon>Pleocyemata</taxon>
        <taxon>Anomura</taxon>
        <taxon>Galatheoidea</taxon>
        <taxon>Porcellanidae</taxon>
        <taxon>Petrolisthes</taxon>
    </lineage>
</organism>
<comment type="caution">
    <text evidence="2">The sequence shown here is derived from an EMBL/GenBank/DDBJ whole genome shotgun (WGS) entry which is preliminary data.</text>
</comment>